<reference evidence="2 3" key="1">
    <citation type="journal article" date="2013" name="Genome Announc.">
        <title>Draft genome sequence of an Actinobacterium, Brachybacterium muris strain UCD-AY4.</title>
        <authorList>
            <person name="Lo J.R."/>
            <person name="Lang J.M."/>
            <person name="Darling A.E."/>
            <person name="Eisen J.A."/>
            <person name="Coil D.A."/>
        </authorList>
    </citation>
    <scope>NUCLEOTIDE SEQUENCE [LARGE SCALE GENOMIC DNA]</scope>
    <source>
        <strain evidence="2 3">UCD-AY4</strain>
    </source>
</reference>
<dbReference type="HOGENOM" id="CLU_1145483_0_0_11"/>
<organism evidence="2 3">
    <name type="scientific">Brachybacterium muris UCD-AY4</name>
    <dbReference type="NCBI Taxonomy" id="1249481"/>
    <lineage>
        <taxon>Bacteria</taxon>
        <taxon>Bacillati</taxon>
        <taxon>Actinomycetota</taxon>
        <taxon>Actinomycetes</taxon>
        <taxon>Micrococcales</taxon>
        <taxon>Dermabacteraceae</taxon>
        <taxon>Brachybacterium</taxon>
    </lineage>
</organism>
<comment type="caution">
    <text evidence="2">The sequence shown here is derived from an EMBL/GenBank/DDBJ whole genome shotgun (WGS) entry which is preliminary data.</text>
</comment>
<dbReference type="STRING" id="1249481.D641_0108990"/>
<dbReference type="InterPro" id="IPR001173">
    <property type="entry name" value="Glyco_trans_2-like"/>
</dbReference>
<evidence type="ECO:0000313" key="3">
    <source>
        <dbReference type="Proteomes" id="UP000019754"/>
    </source>
</evidence>
<dbReference type="AlphaFoldDB" id="A0A022KTJ3"/>
<dbReference type="Gene3D" id="3.90.550.10">
    <property type="entry name" value="Spore Coat Polysaccharide Biosynthesis Protein SpsA, Chain A"/>
    <property type="match status" value="1"/>
</dbReference>
<dbReference type="EMBL" id="AORC01000010">
    <property type="protein sequence ID" value="EYT49190.1"/>
    <property type="molecule type" value="Genomic_DNA"/>
</dbReference>
<name>A0A022KTJ3_9MICO</name>
<gene>
    <name evidence="2" type="ORF">D641_0108990</name>
</gene>
<evidence type="ECO:0000313" key="2">
    <source>
        <dbReference type="EMBL" id="EYT49190.1"/>
    </source>
</evidence>
<dbReference type="InterPro" id="IPR029044">
    <property type="entry name" value="Nucleotide-diphossugar_trans"/>
</dbReference>
<protein>
    <recommendedName>
        <fullName evidence="1">Glycosyltransferase 2-like domain-containing protein</fullName>
    </recommendedName>
</protein>
<keyword evidence="3" id="KW-1185">Reference proteome</keyword>
<sequence>MIPTLQRSDDLRTIVDQCAAHPLVAEVLVINNATDALTFDSPKVRVLDQGRNIYVNPAWNLGAREARAEFPSIINDDILFEDGALTHAQRALRSRRFGVIGPAQDAFNRPAHGRRRVKIAPFFSFKGSFGTFMCLRRADYNPIPEEMRIWGGDDWLFLTQSRPNGVLSGYRFDTEMGTSSGSPEFQALRAAELASARPILMPLYRTRWWHRPVEYLDRIRRFRKRFERSGYPGTQAPTLGSK</sequence>
<feature type="domain" description="Glycosyltransferase 2-like" evidence="1">
    <location>
        <begin position="2"/>
        <end position="120"/>
    </location>
</feature>
<dbReference type="Pfam" id="PF00535">
    <property type="entry name" value="Glycos_transf_2"/>
    <property type="match status" value="1"/>
</dbReference>
<proteinExistence type="predicted"/>
<accession>A0A022KTJ3</accession>
<evidence type="ECO:0000259" key="1">
    <source>
        <dbReference type="Pfam" id="PF00535"/>
    </source>
</evidence>
<dbReference type="SUPFAM" id="SSF53448">
    <property type="entry name" value="Nucleotide-diphospho-sugar transferases"/>
    <property type="match status" value="1"/>
</dbReference>
<dbReference type="Proteomes" id="UP000019754">
    <property type="component" value="Unassembled WGS sequence"/>
</dbReference>